<accession>A0A6G1F0P5</accession>
<comment type="caution">
    <text evidence="1">The sequence shown here is derived from an EMBL/GenBank/DDBJ whole genome shotgun (WGS) entry which is preliminary data.</text>
</comment>
<evidence type="ECO:0000313" key="1">
    <source>
        <dbReference type="EMBL" id="KAF0930392.1"/>
    </source>
</evidence>
<protein>
    <submittedName>
        <fullName evidence="1">Uncharacterized protein</fullName>
    </submittedName>
</protein>
<reference evidence="1 2" key="1">
    <citation type="submission" date="2019-11" db="EMBL/GenBank/DDBJ databases">
        <title>Whole genome sequence of Oryza granulata.</title>
        <authorList>
            <person name="Li W."/>
        </authorList>
    </citation>
    <scope>NUCLEOTIDE SEQUENCE [LARGE SCALE GENOMIC DNA]</scope>
    <source>
        <strain evidence="2">cv. Menghai</strain>
        <tissue evidence="1">Leaf</tissue>
    </source>
</reference>
<proteinExistence type="predicted"/>
<keyword evidence="2" id="KW-1185">Reference proteome</keyword>
<dbReference type="EMBL" id="SPHZ02000002">
    <property type="protein sequence ID" value="KAF0930392.1"/>
    <property type="molecule type" value="Genomic_DNA"/>
</dbReference>
<dbReference type="AlphaFoldDB" id="A0A6G1F0P5"/>
<sequence>MNGGVVLSPMDWSKERKNRAAELKMVVETIDVQQMDNGVVAVGTFEACYLRFGVLGFAGDDGSRPATWDSFDFASADS</sequence>
<gene>
    <name evidence="1" type="ORF">E2562_032280</name>
</gene>
<name>A0A6G1F0P5_9ORYZ</name>
<organism evidence="1 2">
    <name type="scientific">Oryza meyeriana var. granulata</name>
    <dbReference type="NCBI Taxonomy" id="110450"/>
    <lineage>
        <taxon>Eukaryota</taxon>
        <taxon>Viridiplantae</taxon>
        <taxon>Streptophyta</taxon>
        <taxon>Embryophyta</taxon>
        <taxon>Tracheophyta</taxon>
        <taxon>Spermatophyta</taxon>
        <taxon>Magnoliopsida</taxon>
        <taxon>Liliopsida</taxon>
        <taxon>Poales</taxon>
        <taxon>Poaceae</taxon>
        <taxon>BOP clade</taxon>
        <taxon>Oryzoideae</taxon>
        <taxon>Oryzeae</taxon>
        <taxon>Oryzinae</taxon>
        <taxon>Oryza</taxon>
        <taxon>Oryza meyeriana</taxon>
    </lineage>
</organism>
<dbReference type="Proteomes" id="UP000479710">
    <property type="component" value="Unassembled WGS sequence"/>
</dbReference>
<evidence type="ECO:0000313" key="2">
    <source>
        <dbReference type="Proteomes" id="UP000479710"/>
    </source>
</evidence>